<dbReference type="AlphaFoldDB" id="A0ABD3B434"/>
<sequence>MQLTSQNQSFYSKRCRNRVFTPLLKSLSQIFIDLHATGKLEPLPPGVERTPSKRRNADQICAFHSNIPGHATDKCHALRHEVQDLIDKSEFIPLMDVDPSINMILVEESSNNPSELSYPRREIPEIGRKIGKHAIGE</sequence>
<name>A0ABD3B434_9GENT</name>
<proteinExistence type="predicted"/>
<dbReference type="EMBL" id="JBJUIK010000001">
    <property type="protein sequence ID" value="KAL3538038.1"/>
    <property type="molecule type" value="Genomic_DNA"/>
</dbReference>
<evidence type="ECO:0000313" key="2">
    <source>
        <dbReference type="Proteomes" id="UP001630127"/>
    </source>
</evidence>
<protein>
    <submittedName>
        <fullName evidence="1">Uncharacterized protein</fullName>
    </submittedName>
</protein>
<evidence type="ECO:0000313" key="1">
    <source>
        <dbReference type="EMBL" id="KAL3538038.1"/>
    </source>
</evidence>
<gene>
    <name evidence="1" type="ORF">ACH5RR_001404</name>
</gene>
<dbReference type="Proteomes" id="UP001630127">
    <property type="component" value="Unassembled WGS sequence"/>
</dbReference>
<comment type="caution">
    <text evidence="1">The sequence shown here is derived from an EMBL/GenBank/DDBJ whole genome shotgun (WGS) entry which is preliminary data.</text>
</comment>
<accession>A0ABD3B434</accession>
<keyword evidence="2" id="KW-1185">Reference proteome</keyword>
<organism evidence="1 2">
    <name type="scientific">Cinchona calisaya</name>
    <dbReference type="NCBI Taxonomy" id="153742"/>
    <lineage>
        <taxon>Eukaryota</taxon>
        <taxon>Viridiplantae</taxon>
        <taxon>Streptophyta</taxon>
        <taxon>Embryophyta</taxon>
        <taxon>Tracheophyta</taxon>
        <taxon>Spermatophyta</taxon>
        <taxon>Magnoliopsida</taxon>
        <taxon>eudicotyledons</taxon>
        <taxon>Gunneridae</taxon>
        <taxon>Pentapetalae</taxon>
        <taxon>asterids</taxon>
        <taxon>lamiids</taxon>
        <taxon>Gentianales</taxon>
        <taxon>Rubiaceae</taxon>
        <taxon>Cinchonoideae</taxon>
        <taxon>Cinchoneae</taxon>
        <taxon>Cinchona</taxon>
    </lineage>
</organism>
<reference evidence="1 2" key="1">
    <citation type="submission" date="2024-11" db="EMBL/GenBank/DDBJ databases">
        <title>A near-complete genome assembly of Cinchona calisaya.</title>
        <authorList>
            <person name="Lian D.C."/>
            <person name="Zhao X.W."/>
            <person name="Wei L."/>
        </authorList>
    </citation>
    <scope>NUCLEOTIDE SEQUENCE [LARGE SCALE GENOMIC DNA]</scope>
    <source>
        <tissue evidence="1">Nenye</tissue>
    </source>
</reference>